<dbReference type="GO" id="GO:0017071">
    <property type="term" value="C:intracellular cyclic nucleotide activated cation channel complex"/>
    <property type="evidence" value="ECO:0007669"/>
    <property type="project" value="TreeGrafter"/>
</dbReference>
<feature type="compositionally biased region" description="Basic and acidic residues" evidence="12">
    <location>
        <begin position="932"/>
        <end position="941"/>
    </location>
</feature>
<dbReference type="PANTHER" id="PTHR45638">
    <property type="entry name" value="CYCLIC NUCLEOTIDE-GATED CATION CHANNEL SUBUNIT A"/>
    <property type="match status" value="1"/>
</dbReference>
<dbReference type="InterPro" id="IPR000595">
    <property type="entry name" value="cNMP-bd_dom"/>
</dbReference>
<feature type="compositionally biased region" description="Low complexity" evidence="12">
    <location>
        <begin position="147"/>
        <end position="156"/>
    </location>
</feature>
<dbReference type="GO" id="GO:0005222">
    <property type="term" value="F:intracellularly cAMP-activated cation channel activity"/>
    <property type="evidence" value="ECO:0007669"/>
    <property type="project" value="TreeGrafter"/>
</dbReference>
<evidence type="ECO:0000256" key="9">
    <source>
        <dbReference type="ARBA" id="ARBA00023303"/>
    </source>
</evidence>
<evidence type="ECO:0000256" key="4">
    <source>
        <dbReference type="ARBA" id="ARBA00022692"/>
    </source>
</evidence>
<evidence type="ECO:0000256" key="8">
    <source>
        <dbReference type="ARBA" id="ARBA00023286"/>
    </source>
</evidence>
<organism evidence="15 16">
    <name type="scientific">Homarus americanus</name>
    <name type="common">American lobster</name>
    <dbReference type="NCBI Taxonomy" id="6706"/>
    <lineage>
        <taxon>Eukaryota</taxon>
        <taxon>Metazoa</taxon>
        <taxon>Ecdysozoa</taxon>
        <taxon>Arthropoda</taxon>
        <taxon>Crustacea</taxon>
        <taxon>Multicrustacea</taxon>
        <taxon>Malacostraca</taxon>
        <taxon>Eumalacostraca</taxon>
        <taxon>Eucarida</taxon>
        <taxon>Decapoda</taxon>
        <taxon>Pleocyemata</taxon>
        <taxon>Astacidea</taxon>
        <taxon>Nephropoidea</taxon>
        <taxon>Nephropidae</taxon>
        <taxon>Homarus</taxon>
    </lineage>
</organism>
<feature type="region of interest" description="Disordered" evidence="12">
    <location>
        <begin position="1264"/>
        <end position="1311"/>
    </location>
</feature>
<dbReference type="PROSITE" id="PS00889">
    <property type="entry name" value="CNMP_BINDING_2"/>
    <property type="match status" value="1"/>
</dbReference>
<protein>
    <submittedName>
        <fullName evidence="15">Cyclic nucleotide-gated cation channel beta-1-like</fullName>
    </submittedName>
</protein>
<evidence type="ECO:0000256" key="3">
    <source>
        <dbReference type="ARBA" id="ARBA00022606"/>
    </source>
</evidence>
<dbReference type="SUPFAM" id="SSF81324">
    <property type="entry name" value="Voltage-gated potassium channels"/>
    <property type="match status" value="1"/>
</dbReference>
<keyword evidence="8" id="KW-1071">Ligand-gated ion channel</keyword>
<evidence type="ECO:0000256" key="5">
    <source>
        <dbReference type="ARBA" id="ARBA00022989"/>
    </source>
</evidence>
<dbReference type="FunFam" id="1.10.287.70:FF:000072">
    <property type="entry name" value="Cyclic nucleotide gated channel beta 3"/>
    <property type="match status" value="1"/>
</dbReference>
<comment type="catalytic activity">
    <reaction evidence="11">
        <text>Na(+)(in) = Na(+)(out)</text>
        <dbReference type="Rhea" id="RHEA:34963"/>
        <dbReference type="ChEBI" id="CHEBI:29101"/>
    </reaction>
</comment>
<feature type="region of interest" description="Disordered" evidence="12">
    <location>
        <begin position="1128"/>
        <end position="1183"/>
    </location>
</feature>
<dbReference type="Gene3D" id="2.60.120.10">
    <property type="entry name" value="Jelly Rolls"/>
    <property type="match status" value="1"/>
</dbReference>
<keyword evidence="16" id="KW-1185">Reference proteome</keyword>
<feature type="region of interest" description="Disordered" evidence="12">
    <location>
        <begin position="114"/>
        <end position="191"/>
    </location>
</feature>
<keyword evidence="6" id="KW-0406">Ion transport</keyword>
<feature type="region of interest" description="Disordered" evidence="12">
    <location>
        <begin position="249"/>
        <end position="293"/>
    </location>
</feature>
<dbReference type="Proteomes" id="UP000747542">
    <property type="component" value="Unassembled WGS sequence"/>
</dbReference>
<evidence type="ECO:0000256" key="11">
    <source>
        <dbReference type="ARBA" id="ARBA00036239"/>
    </source>
</evidence>
<evidence type="ECO:0000313" key="15">
    <source>
        <dbReference type="EMBL" id="KAG7164485.1"/>
    </source>
</evidence>
<feature type="compositionally biased region" description="Polar residues" evidence="12">
    <location>
        <begin position="1168"/>
        <end position="1178"/>
    </location>
</feature>
<feature type="region of interest" description="Disordered" evidence="12">
    <location>
        <begin position="1362"/>
        <end position="1403"/>
    </location>
</feature>
<evidence type="ECO:0000256" key="1">
    <source>
        <dbReference type="ARBA" id="ARBA00004141"/>
    </source>
</evidence>
<dbReference type="SMART" id="SM00100">
    <property type="entry name" value="cNMP"/>
    <property type="match status" value="1"/>
</dbReference>
<sequence length="1431" mass="158045">FSVSDAGRRFYREPRASGTERNERRTLTRGKMAYPVRLEVATLVGEPGAQEPSISVLPQARTTVQDLPPVADTTNTPTRRPVFVIGDSAKRPKTAGMLGSGRVVPMVSVDTLHPSTTSTSCLSPSSRPRSSPLIGRRRTRVTPLPPTTQLQAPTDTKNTIDHNHHKAPQLSLQGMNDASRTSKGGHSPWVGRYTVPTINVASEHSSSRPLKSSASLNSNKSDFTSLEHSRYVTERIHHLVTAFSQRANRVKAQITQPPTPSTELSEGGDDANKAPDPRQRLDSLMDDVSSRSPSLPRLVGINTRHAWLLRLLYSCRKTLSFPQAMEPQSRLYISWLLVVCIVYVYNAWVIPLRSVFTEYQTDNNLGYWLAADYLADLVYVLDVAVFKSRVMYLDNGFWINVPSLMRRHYWKTPNFRYELASLLPLDLLYFKFGPISVFRLPRLIKIHTFWEFFHRLDSVLSSPHAIRVIRTVLYMLFLIHLNTCAYYGFSKIEGIGSNKWVFQGVGNAYIRCFYFATKTATSIGKNPKPEKEGEYLFMTCSWLMGVFVFALLIGQIRDIVATATHNQNEYRNVMDQTQAYLHRLNLPASLQERMKCLESLPRKMRTDIAISVHIQILSKVQLFQDCDKALLRDLVLKLQPVLYLPGDFVCKKAGQVLVMGGERGDVVLATLGEGSVFGEISLLALAGGNRRTANVRSRGFSSLFVLSKADLQATIKDYPEAQEILQKKAKRLIKQNQAREKMELTPDENIIIKSRETTPKLLHTVLQMVRPDSFTASIIRRSSRTISRSTIDIPSLETVSPSSAWPWTPSSVSLEVPTRTSRRSATALNRSSLEVPCSSGRPRVGNIPKTSMSESLPEEEEEEEFLVVETTDVESCDNHLPGSPSSCHSHHSISLHRGSQSPTSQSVFSAHSSGHSSPTMTQPSPSQVTPHQADRRTDTIIKKPPSHCNDDCSSPSKLEKSISRNEIDLEVMSVVLSQAPSSSLQRYSPATLARQSCTSIPDSLFPQSSVQESISCHPASQAIVTQDSEPLTTEQQQNSPPKQDDHQRSHKMSGGRPLSGKYIGKSNDKCKDQDTAGNQQFDKVINHPSNPCLDENKKSAASDKMNFATNTALILKNGSIEGEKSCKTVPEIQENRKNGVLRTQSSRGSRSSKKSGGIKSRKSDSAKCSKNSQGSSCRSKGASYKDKPLISSHTYILEASAKDTNGDSVIEVQGSGSSCKRNNSAREQRQATINHFSATHVSESVKCSLQKDSVTSSHATSVTFQDSLPHSNSKYSVAPSSKKHNSNSLNSSRDSNISHDSSNISNYNFTTNTNSDEDFLKKYGLNSSVESGIIPDTTMSCLDTNNMEESYDLLLSELSKTSSSTTQVLPATSSASTGSSLRHQLSPPPSTTMPSPPPVSTPYKISCSAIVHRECSSSPDSSPFDAQESKL</sequence>
<dbReference type="PANTHER" id="PTHR45638:SF1">
    <property type="entry name" value="CYCLIC NUCLEOTIDE-GATED ION CHANNEL SUBUNIT B, ISOFORM A"/>
    <property type="match status" value="1"/>
</dbReference>
<dbReference type="Gene3D" id="1.10.287.70">
    <property type="match status" value="1"/>
</dbReference>
<dbReference type="InterPro" id="IPR014710">
    <property type="entry name" value="RmlC-like_jellyroll"/>
</dbReference>
<name>A0A8J5JZZ8_HOMAM</name>
<dbReference type="InterPro" id="IPR018490">
    <property type="entry name" value="cNMP-bd_dom_sf"/>
</dbReference>
<proteinExistence type="predicted"/>
<dbReference type="GO" id="GO:0005223">
    <property type="term" value="F:intracellularly cGMP-activated cation channel activity"/>
    <property type="evidence" value="ECO:0007669"/>
    <property type="project" value="TreeGrafter"/>
</dbReference>
<keyword evidence="3" id="KW-0716">Sensory transduction</keyword>
<feature type="compositionally biased region" description="Polar residues" evidence="12">
    <location>
        <begin position="170"/>
        <end position="184"/>
    </location>
</feature>
<evidence type="ECO:0000259" key="14">
    <source>
        <dbReference type="PROSITE" id="PS50042"/>
    </source>
</evidence>
<dbReference type="FunFam" id="2.60.120.10:FF:000020">
    <property type="entry name" value="Cyclic nucleotide-gated channel beta 3"/>
    <property type="match status" value="1"/>
</dbReference>
<feature type="compositionally biased region" description="Polar residues" evidence="12">
    <location>
        <begin position="1367"/>
        <end position="1383"/>
    </location>
</feature>
<feature type="region of interest" description="Disordered" evidence="12">
    <location>
        <begin position="1027"/>
        <end position="1075"/>
    </location>
</feature>
<feature type="region of interest" description="Disordered" evidence="12">
    <location>
        <begin position="1"/>
        <end position="24"/>
    </location>
</feature>
<evidence type="ECO:0000256" key="13">
    <source>
        <dbReference type="SAM" id="Phobius"/>
    </source>
</evidence>
<feature type="compositionally biased region" description="Low complexity" evidence="12">
    <location>
        <begin position="114"/>
        <end position="134"/>
    </location>
</feature>
<keyword evidence="2" id="KW-0813">Transport</keyword>
<keyword evidence="5 13" id="KW-1133">Transmembrane helix</keyword>
<evidence type="ECO:0000256" key="2">
    <source>
        <dbReference type="ARBA" id="ARBA00022448"/>
    </source>
</evidence>
<feature type="transmembrane region" description="Helical" evidence="13">
    <location>
        <begin position="365"/>
        <end position="386"/>
    </location>
</feature>
<reference evidence="15" key="1">
    <citation type="journal article" date="2021" name="Sci. Adv.">
        <title>The American lobster genome reveals insights on longevity, neural, and immune adaptations.</title>
        <authorList>
            <person name="Polinski J.M."/>
            <person name="Zimin A.V."/>
            <person name="Clark K.F."/>
            <person name="Kohn A.B."/>
            <person name="Sadowski N."/>
            <person name="Timp W."/>
            <person name="Ptitsyn A."/>
            <person name="Khanna P."/>
            <person name="Romanova D.Y."/>
            <person name="Williams P."/>
            <person name="Greenwood S.J."/>
            <person name="Moroz L.L."/>
            <person name="Walt D.R."/>
            <person name="Bodnar A.G."/>
        </authorList>
    </citation>
    <scope>NUCLEOTIDE SEQUENCE</scope>
    <source>
        <strain evidence="15">GMGI-L3</strain>
    </source>
</reference>
<evidence type="ECO:0000256" key="10">
    <source>
        <dbReference type="ARBA" id="ARBA00034430"/>
    </source>
</evidence>
<feature type="region of interest" description="Disordered" evidence="12">
    <location>
        <begin position="818"/>
        <end position="959"/>
    </location>
</feature>
<feature type="compositionally biased region" description="Polar residues" evidence="12">
    <location>
        <begin position="1264"/>
        <end position="1279"/>
    </location>
</feature>
<evidence type="ECO:0000313" key="16">
    <source>
        <dbReference type="Proteomes" id="UP000747542"/>
    </source>
</evidence>
<dbReference type="SUPFAM" id="SSF51206">
    <property type="entry name" value="cAMP-binding domain-like"/>
    <property type="match status" value="1"/>
</dbReference>
<dbReference type="InterPro" id="IPR050866">
    <property type="entry name" value="CNG_cation_channel"/>
</dbReference>
<gene>
    <name evidence="15" type="primary">CNGb1-L</name>
    <name evidence="15" type="ORF">Hamer_G003694</name>
</gene>
<dbReference type="InterPro" id="IPR018488">
    <property type="entry name" value="cNMP-bd_CS"/>
</dbReference>
<evidence type="ECO:0000256" key="6">
    <source>
        <dbReference type="ARBA" id="ARBA00023065"/>
    </source>
</evidence>
<feature type="compositionally biased region" description="Basic and acidic residues" evidence="12">
    <location>
        <begin position="270"/>
        <end position="283"/>
    </location>
</feature>
<accession>A0A8J5JZZ8</accession>
<dbReference type="GO" id="GO:0030553">
    <property type="term" value="F:cGMP binding"/>
    <property type="evidence" value="ECO:0007669"/>
    <property type="project" value="TreeGrafter"/>
</dbReference>
<dbReference type="Pfam" id="PF00027">
    <property type="entry name" value="cNMP_binding"/>
    <property type="match status" value="1"/>
</dbReference>
<dbReference type="InterPro" id="IPR005821">
    <property type="entry name" value="Ion_trans_dom"/>
</dbReference>
<feature type="compositionally biased region" description="Low complexity" evidence="12">
    <location>
        <begin position="904"/>
        <end position="930"/>
    </location>
</feature>
<dbReference type="EMBL" id="JAHLQT010025476">
    <property type="protein sequence ID" value="KAG7164485.1"/>
    <property type="molecule type" value="Genomic_DNA"/>
</dbReference>
<feature type="compositionally biased region" description="Low complexity" evidence="12">
    <location>
        <begin position="1286"/>
        <end position="1308"/>
    </location>
</feature>
<feature type="transmembrane region" description="Helical" evidence="13">
    <location>
        <begin position="468"/>
        <end position="489"/>
    </location>
</feature>
<feature type="domain" description="Cyclic nucleotide-binding" evidence="14">
    <location>
        <begin position="654"/>
        <end position="715"/>
    </location>
</feature>
<feature type="non-terminal residue" evidence="15">
    <location>
        <position position="1"/>
    </location>
</feature>
<dbReference type="GO" id="GO:0005886">
    <property type="term" value="C:plasma membrane"/>
    <property type="evidence" value="ECO:0007669"/>
    <property type="project" value="TreeGrafter"/>
</dbReference>
<comment type="catalytic activity">
    <reaction evidence="10">
        <text>K(+)(in) = K(+)(out)</text>
        <dbReference type="Rhea" id="RHEA:29463"/>
        <dbReference type="ChEBI" id="CHEBI:29103"/>
    </reaction>
</comment>
<dbReference type="CDD" id="cd00038">
    <property type="entry name" value="CAP_ED"/>
    <property type="match status" value="1"/>
</dbReference>
<feature type="compositionally biased region" description="Acidic residues" evidence="12">
    <location>
        <begin position="856"/>
        <end position="875"/>
    </location>
</feature>
<dbReference type="PROSITE" id="PS50042">
    <property type="entry name" value="CNMP_BINDING_3"/>
    <property type="match status" value="1"/>
</dbReference>
<feature type="compositionally biased region" description="Pro residues" evidence="12">
    <location>
        <begin position="1386"/>
        <end position="1400"/>
    </location>
</feature>
<feature type="transmembrane region" description="Helical" evidence="13">
    <location>
        <begin position="535"/>
        <end position="556"/>
    </location>
</feature>
<evidence type="ECO:0000256" key="12">
    <source>
        <dbReference type="SAM" id="MobiDB-lite"/>
    </source>
</evidence>
<keyword evidence="9" id="KW-0407">Ion channel</keyword>
<comment type="subcellular location">
    <subcellularLocation>
        <location evidence="1">Membrane</location>
        <topology evidence="1">Multi-pass membrane protein</topology>
    </subcellularLocation>
</comment>
<comment type="caution">
    <text evidence="15">The sequence shown here is derived from an EMBL/GenBank/DDBJ whole genome shotgun (WGS) entry which is preliminary data.</text>
</comment>
<feature type="compositionally biased region" description="Low complexity" evidence="12">
    <location>
        <begin position="207"/>
        <end position="221"/>
    </location>
</feature>
<feature type="compositionally biased region" description="Polar residues" evidence="12">
    <location>
        <begin position="249"/>
        <end position="264"/>
    </location>
</feature>
<keyword evidence="7 13" id="KW-0472">Membrane</keyword>
<feature type="transmembrane region" description="Helical" evidence="13">
    <location>
        <begin position="331"/>
        <end position="350"/>
    </location>
</feature>
<feature type="region of interest" description="Disordered" evidence="12">
    <location>
        <begin position="202"/>
        <end position="221"/>
    </location>
</feature>
<feature type="compositionally biased region" description="Polar residues" evidence="12">
    <location>
        <begin position="1027"/>
        <end position="1041"/>
    </location>
</feature>
<evidence type="ECO:0000256" key="7">
    <source>
        <dbReference type="ARBA" id="ARBA00023136"/>
    </source>
</evidence>
<feature type="compositionally biased region" description="Low complexity" evidence="12">
    <location>
        <begin position="1145"/>
        <end position="1158"/>
    </location>
</feature>
<keyword evidence="4 13" id="KW-0812">Transmembrane</keyword>
<feature type="compositionally biased region" description="Polar residues" evidence="12">
    <location>
        <begin position="823"/>
        <end position="832"/>
    </location>
</feature>
<dbReference type="GO" id="GO:0044877">
    <property type="term" value="F:protein-containing complex binding"/>
    <property type="evidence" value="ECO:0007669"/>
    <property type="project" value="TreeGrafter"/>
</dbReference>
<dbReference type="Pfam" id="PF00520">
    <property type="entry name" value="Ion_trans"/>
    <property type="match status" value="1"/>
</dbReference>